<name>A0A2P2MSJ1_RHIMU</name>
<dbReference type="AlphaFoldDB" id="A0A2P2MSJ1"/>
<keyword evidence="1" id="KW-1133">Transmembrane helix</keyword>
<keyword evidence="1" id="KW-0472">Membrane</keyword>
<feature type="transmembrane region" description="Helical" evidence="1">
    <location>
        <begin position="50"/>
        <end position="69"/>
    </location>
</feature>
<keyword evidence="1" id="KW-0812">Transmembrane</keyword>
<reference evidence="2" key="1">
    <citation type="submission" date="2018-02" db="EMBL/GenBank/DDBJ databases">
        <title>Rhizophora mucronata_Transcriptome.</title>
        <authorList>
            <person name="Meera S.P."/>
            <person name="Sreeshan A."/>
            <person name="Augustine A."/>
        </authorList>
    </citation>
    <scope>NUCLEOTIDE SEQUENCE</scope>
    <source>
        <tissue evidence="2">Leaf</tissue>
    </source>
</reference>
<proteinExistence type="predicted"/>
<evidence type="ECO:0000313" key="2">
    <source>
        <dbReference type="EMBL" id="MBX33176.1"/>
    </source>
</evidence>
<sequence>MVDNCLPLGVASAVRSLSGNSTSPLTCRAFAAARVALIASASAADASTKYSTPLLVLLGAGTIAFSVLISV</sequence>
<protein>
    <submittedName>
        <fullName evidence="2">Serine/threonine-protein phosphatase</fullName>
    </submittedName>
</protein>
<dbReference type="EMBL" id="GGEC01052692">
    <property type="protein sequence ID" value="MBX33176.1"/>
    <property type="molecule type" value="Transcribed_RNA"/>
</dbReference>
<organism evidence="2">
    <name type="scientific">Rhizophora mucronata</name>
    <name type="common">Asiatic mangrove</name>
    <dbReference type="NCBI Taxonomy" id="61149"/>
    <lineage>
        <taxon>Eukaryota</taxon>
        <taxon>Viridiplantae</taxon>
        <taxon>Streptophyta</taxon>
        <taxon>Embryophyta</taxon>
        <taxon>Tracheophyta</taxon>
        <taxon>Spermatophyta</taxon>
        <taxon>Magnoliopsida</taxon>
        <taxon>eudicotyledons</taxon>
        <taxon>Gunneridae</taxon>
        <taxon>Pentapetalae</taxon>
        <taxon>rosids</taxon>
        <taxon>fabids</taxon>
        <taxon>Malpighiales</taxon>
        <taxon>Rhizophoraceae</taxon>
        <taxon>Rhizophora</taxon>
    </lineage>
</organism>
<accession>A0A2P2MSJ1</accession>
<evidence type="ECO:0000256" key="1">
    <source>
        <dbReference type="SAM" id="Phobius"/>
    </source>
</evidence>